<accession>A0A8J3IG08</accession>
<dbReference type="InterPro" id="IPR001021">
    <property type="entry name" value="Ribosomal_bL25_long"/>
</dbReference>
<keyword evidence="3 5" id="KW-0689">Ribosomal protein</keyword>
<dbReference type="Gene3D" id="2.40.240.10">
    <property type="entry name" value="Ribosomal Protein L25, Chain P"/>
    <property type="match status" value="1"/>
</dbReference>
<dbReference type="InterPro" id="IPR020930">
    <property type="entry name" value="Ribosomal_uL5_bac-type"/>
</dbReference>
<evidence type="ECO:0000256" key="2">
    <source>
        <dbReference type="ARBA" id="ARBA00022884"/>
    </source>
</evidence>
<evidence type="ECO:0000313" key="8">
    <source>
        <dbReference type="EMBL" id="GHO92883.1"/>
    </source>
</evidence>
<dbReference type="Gene3D" id="2.170.120.20">
    <property type="entry name" value="Ribosomal protein L25, beta domain"/>
    <property type="match status" value="1"/>
</dbReference>
<keyword evidence="1 5" id="KW-0699">rRNA-binding</keyword>
<evidence type="ECO:0000313" key="9">
    <source>
        <dbReference type="Proteomes" id="UP000597444"/>
    </source>
</evidence>
<dbReference type="InterPro" id="IPR011035">
    <property type="entry name" value="Ribosomal_bL25/Gln-tRNA_synth"/>
</dbReference>
<dbReference type="Pfam" id="PF14693">
    <property type="entry name" value="Ribosomal_TL5_C"/>
    <property type="match status" value="1"/>
</dbReference>
<dbReference type="GO" id="GO:0006412">
    <property type="term" value="P:translation"/>
    <property type="evidence" value="ECO:0007669"/>
    <property type="project" value="UniProtKB-UniRule"/>
</dbReference>
<evidence type="ECO:0000256" key="3">
    <source>
        <dbReference type="ARBA" id="ARBA00022980"/>
    </source>
</evidence>
<evidence type="ECO:0000256" key="4">
    <source>
        <dbReference type="ARBA" id="ARBA00023274"/>
    </source>
</evidence>
<proteinExistence type="inferred from homology"/>
<comment type="caution">
    <text evidence="8">The sequence shown here is derived from an EMBL/GenBank/DDBJ whole genome shotgun (WGS) entry which is preliminary data.</text>
</comment>
<dbReference type="Pfam" id="PF01386">
    <property type="entry name" value="Ribosomal_L25p"/>
    <property type="match status" value="1"/>
</dbReference>
<dbReference type="GO" id="GO:0003735">
    <property type="term" value="F:structural constituent of ribosome"/>
    <property type="evidence" value="ECO:0007669"/>
    <property type="project" value="InterPro"/>
</dbReference>
<dbReference type="GO" id="GO:0008097">
    <property type="term" value="F:5S rRNA binding"/>
    <property type="evidence" value="ECO:0007669"/>
    <property type="project" value="InterPro"/>
</dbReference>
<dbReference type="AlphaFoldDB" id="A0A8J3IG08"/>
<dbReference type="PANTHER" id="PTHR33284">
    <property type="entry name" value="RIBOSOMAL PROTEIN L25/GLN-TRNA SYNTHETASE, ANTI-CODON-BINDING DOMAIN-CONTAINING PROTEIN"/>
    <property type="match status" value="1"/>
</dbReference>
<keyword evidence="2 5" id="KW-0694">RNA-binding</keyword>
<keyword evidence="4 5" id="KW-0687">Ribonucleoprotein</keyword>
<name>A0A8J3IG08_9CHLR</name>
<dbReference type="HAMAP" id="MF_01334">
    <property type="entry name" value="Ribosomal_bL25_CTC"/>
    <property type="match status" value="1"/>
</dbReference>
<comment type="similarity">
    <text evidence="5">Belongs to the bacterial ribosomal protein bL25 family. CTC subfamily.</text>
</comment>
<dbReference type="CDD" id="cd00495">
    <property type="entry name" value="Ribosomal_L25_TL5_CTC"/>
    <property type="match status" value="1"/>
</dbReference>
<dbReference type="InterPro" id="IPR020056">
    <property type="entry name" value="Rbsml_bL25/Gln-tRNA_synth_N"/>
</dbReference>
<comment type="function">
    <text evidence="5">This is one of the proteins that binds to the 5S RNA in the ribosome where it forms part of the central protuberance.</text>
</comment>
<evidence type="ECO:0000259" key="6">
    <source>
        <dbReference type="Pfam" id="PF01386"/>
    </source>
</evidence>
<gene>
    <name evidence="5 8" type="primary">rplY</name>
    <name evidence="5" type="synonym">ctc</name>
    <name evidence="8" type="ORF">KSF_029310</name>
</gene>
<dbReference type="Proteomes" id="UP000597444">
    <property type="component" value="Unassembled WGS sequence"/>
</dbReference>
<reference evidence="8" key="1">
    <citation type="submission" date="2020-10" db="EMBL/GenBank/DDBJ databases">
        <title>Taxonomic study of unclassified bacteria belonging to the class Ktedonobacteria.</title>
        <authorList>
            <person name="Yabe S."/>
            <person name="Wang C.M."/>
            <person name="Zheng Y."/>
            <person name="Sakai Y."/>
            <person name="Cavaletti L."/>
            <person name="Monciardini P."/>
            <person name="Donadio S."/>
        </authorList>
    </citation>
    <scope>NUCLEOTIDE SEQUENCE</scope>
    <source>
        <strain evidence="8">ID150040</strain>
    </source>
</reference>
<keyword evidence="9" id="KW-1185">Reference proteome</keyword>
<dbReference type="PANTHER" id="PTHR33284:SF1">
    <property type="entry name" value="RIBOSOMAL PROTEIN L25_GLN-TRNA SYNTHETASE, ANTI-CODON-BINDING DOMAIN-CONTAINING PROTEIN"/>
    <property type="match status" value="1"/>
</dbReference>
<evidence type="ECO:0000259" key="7">
    <source>
        <dbReference type="Pfam" id="PF14693"/>
    </source>
</evidence>
<dbReference type="SUPFAM" id="SSF50715">
    <property type="entry name" value="Ribosomal protein L25-like"/>
    <property type="match status" value="1"/>
</dbReference>
<evidence type="ECO:0000256" key="1">
    <source>
        <dbReference type="ARBA" id="ARBA00022730"/>
    </source>
</evidence>
<feature type="domain" description="Large ribosomal subunit protein bL25 L25" evidence="6">
    <location>
        <begin position="8"/>
        <end position="93"/>
    </location>
</feature>
<feature type="domain" description="Large ribosomal subunit protein bL25 beta" evidence="7">
    <location>
        <begin position="102"/>
        <end position="185"/>
    </location>
</feature>
<evidence type="ECO:0000256" key="5">
    <source>
        <dbReference type="HAMAP-Rule" id="MF_01334"/>
    </source>
</evidence>
<sequence>MAQQVELAIAPREVMGKATRHLRKSGVIPGNIFGHKEPSVAVQLDAAAFDLLHRKQGARNVIRLRLPDATTQTVLIRHVQRDAVTGKVLHVDFSRVNLSEAVDIKIPLHFVGESNAVKNFNGVLLHLVEALEVQCRASEMVEALDVDISLLAEIDSALHAKDVKLPANYKLVTDPEEPIVKVAASKVEVAEVAAEAAAAPQEAAPTPPAPEES</sequence>
<dbReference type="InterPro" id="IPR037121">
    <property type="entry name" value="Ribosomal_bL25_C"/>
</dbReference>
<organism evidence="8 9">
    <name type="scientific">Reticulibacter mediterranei</name>
    <dbReference type="NCBI Taxonomy" id="2778369"/>
    <lineage>
        <taxon>Bacteria</taxon>
        <taxon>Bacillati</taxon>
        <taxon>Chloroflexota</taxon>
        <taxon>Ktedonobacteria</taxon>
        <taxon>Ktedonobacterales</taxon>
        <taxon>Reticulibacteraceae</taxon>
        <taxon>Reticulibacter</taxon>
    </lineage>
</organism>
<dbReference type="InterPro" id="IPR020057">
    <property type="entry name" value="Ribosomal_bL25_b-dom"/>
</dbReference>
<comment type="subunit">
    <text evidence="5">Part of the 50S ribosomal subunit; part of the 5S rRNA/L5/L18/L25 subcomplex. Contacts the 5S rRNA. Binds to the 5S rRNA independently of L5 and L18.</text>
</comment>
<dbReference type="RefSeq" id="WP_220203694.1">
    <property type="nucleotide sequence ID" value="NZ_BNJK01000001.1"/>
</dbReference>
<dbReference type="GO" id="GO:0022625">
    <property type="term" value="C:cytosolic large ribosomal subunit"/>
    <property type="evidence" value="ECO:0007669"/>
    <property type="project" value="TreeGrafter"/>
</dbReference>
<dbReference type="NCBIfam" id="TIGR00731">
    <property type="entry name" value="bL25_bact_ctc"/>
    <property type="match status" value="1"/>
</dbReference>
<protein>
    <recommendedName>
        <fullName evidence="5">Large ribosomal subunit protein bL25</fullName>
    </recommendedName>
    <alternativeName>
        <fullName evidence="5">General stress protein CTC</fullName>
    </alternativeName>
</protein>
<dbReference type="InterPro" id="IPR029751">
    <property type="entry name" value="Ribosomal_L25_dom"/>
</dbReference>
<dbReference type="EMBL" id="BNJK01000001">
    <property type="protein sequence ID" value="GHO92883.1"/>
    <property type="molecule type" value="Genomic_DNA"/>
</dbReference>